<feature type="transmembrane region" description="Helical" evidence="1">
    <location>
        <begin position="357"/>
        <end position="376"/>
    </location>
</feature>
<evidence type="ECO:0000313" key="2">
    <source>
        <dbReference type="EMBL" id="RKQ70732.1"/>
    </source>
</evidence>
<dbReference type="GO" id="GO:0042910">
    <property type="term" value="F:xenobiotic transmembrane transporter activity"/>
    <property type="evidence" value="ECO:0007669"/>
    <property type="project" value="TreeGrafter"/>
</dbReference>
<comment type="caution">
    <text evidence="2">The sequence shown here is derived from an EMBL/GenBank/DDBJ whole genome shotgun (WGS) entry which is preliminary data.</text>
</comment>
<keyword evidence="3" id="KW-1185">Reference proteome</keyword>
<evidence type="ECO:0000313" key="3">
    <source>
        <dbReference type="Proteomes" id="UP000282211"/>
    </source>
</evidence>
<dbReference type="Gene3D" id="3.30.70.1440">
    <property type="entry name" value="Multidrug efflux transporter AcrB pore domain"/>
    <property type="match status" value="1"/>
</dbReference>
<dbReference type="PRINTS" id="PR00702">
    <property type="entry name" value="ACRIFLAVINRP"/>
</dbReference>
<feature type="transmembrane region" description="Helical" evidence="1">
    <location>
        <begin position="1041"/>
        <end position="1067"/>
    </location>
</feature>
<reference evidence="2 3" key="1">
    <citation type="submission" date="2018-10" db="EMBL/GenBank/DDBJ databases">
        <title>Genomic Encyclopedia of Type Strains, Phase IV (KMG-IV): sequencing the most valuable type-strain genomes for metagenomic binning, comparative biology and taxonomic classification.</title>
        <authorList>
            <person name="Goeker M."/>
        </authorList>
    </citation>
    <scope>NUCLEOTIDE SEQUENCE [LARGE SCALE GENOMIC DNA]</scope>
    <source>
        <strain evidence="2 3">DSM 22008</strain>
    </source>
</reference>
<dbReference type="Gene3D" id="1.20.1640.10">
    <property type="entry name" value="Multidrug efflux transporter AcrB transmembrane domain"/>
    <property type="match status" value="2"/>
</dbReference>
<gene>
    <name evidence="2" type="ORF">DES40_0031</name>
</gene>
<dbReference type="InParanoid" id="A0A420WIG0"/>
<dbReference type="Gene3D" id="3.30.70.1320">
    <property type="entry name" value="Multidrug efflux transporter AcrB pore domain like"/>
    <property type="match status" value="1"/>
</dbReference>
<organism evidence="2 3">
    <name type="scientific">Litorimonas taeanensis</name>
    <dbReference type="NCBI Taxonomy" id="568099"/>
    <lineage>
        <taxon>Bacteria</taxon>
        <taxon>Pseudomonadati</taxon>
        <taxon>Pseudomonadota</taxon>
        <taxon>Alphaproteobacteria</taxon>
        <taxon>Maricaulales</taxon>
        <taxon>Robiginitomaculaceae</taxon>
    </lineage>
</organism>
<feature type="transmembrane region" description="Helical" evidence="1">
    <location>
        <begin position="383"/>
        <end position="402"/>
    </location>
</feature>
<dbReference type="InterPro" id="IPR001036">
    <property type="entry name" value="Acrflvin-R"/>
</dbReference>
<keyword evidence="1" id="KW-0472">Membrane</keyword>
<dbReference type="OrthoDB" id="9798415at2"/>
<keyword evidence="1" id="KW-1133">Transmembrane helix</keyword>
<feature type="transmembrane region" description="Helical" evidence="1">
    <location>
        <begin position="553"/>
        <end position="572"/>
    </location>
</feature>
<dbReference type="Gene3D" id="3.30.2090.10">
    <property type="entry name" value="Multidrug efflux transporter AcrB TolC docking domain, DN and DC subdomains"/>
    <property type="match status" value="2"/>
</dbReference>
<dbReference type="GO" id="GO:0005886">
    <property type="term" value="C:plasma membrane"/>
    <property type="evidence" value="ECO:0007669"/>
    <property type="project" value="TreeGrafter"/>
</dbReference>
<evidence type="ECO:0000256" key="1">
    <source>
        <dbReference type="SAM" id="Phobius"/>
    </source>
</evidence>
<protein>
    <submittedName>
        <fullName evidence="2">Multidrug efflux pump</fullName>
    </submittedName>
</protein>
<dbReference type="Gene3D" id="3.30.70.1430">
    <property type="entry name" value="Multidrug efflux transporter AcrB pore domain"/>
    <property type="match status" value="2"/>
</dbReference>
<accession>A0A420WIG0</accession>
<dbReference type="EMBL" id="RBII01000001">
    <property type="protein sequence ID" value="RKQ70732.1"/>
    <property type="molecule type" value="Genomic_DNA"/>
</dbReference>
<proteinExistence type="predicted"/>
<dbReference type="Proteomes" id="UP000282211">
    <property type="component" value="Unassembled WGS sequence"/>
</dbReference>
<dbReference type="PANTHER" id="PTHR32063">
    <property type="match status" value="1"/>
</dbReference>
<feature type="transmembrane region" description="Helical" evidence="1">
    <location>
        <begin position="453"/>
        <end position="474"/>
    </location>
</feature>
<feature type="transmembrane region" description="Helical" evidence="1">
    <location>
        <begin position="924"/>
        <end position="946"/>
    </location>
</feature>
<keyword evidence="1" id="KW-0812">Transmembrane</keyword>
<sequence length="1104" mass="121211">MSDPDDLGPIQRDDGISPSAKGIPGIVGFSIRNWRMTLGIMFFAVIGGLLAMSRLPLDAEPDIPVPFINVQVLLPGISPEDAERLLIRPLETELKSIDGLKEMNGIAATNVAYVVLEFEASFDQDKALAEVQEKVDRARSEFPQEAKEPIVEEISTSSIPILVVNLWGDAPERELQRRAKDLQRRLESLPSVLEANISGERTDVLEAILDPSRVESLGITFDEISSAIGRNNSLIPAGALETESGKFNVKIPGLIEDPEDMSELVIRRSSDGAIIKLGDIAEVRRGYKDVATYARFNGRTSVALEISKRQGENILDTTDSVQALVDEITTSDEWPKTINVSYSQSRSIYINDMMSELSASIVNAVILVFIVCIAALGWRSALFVGWAIPASFLIAFFLFLIQGETINMMILFGLILSVGVLVDSAIVIVEFADRKMDEGIERLEAFKMAGERMFWPIMSSTATTLAAFIPLLFWDSLTGKFMSYFPRTMIYVLSASTLMALIFLPTLGAKIGFRPKKTKNQNATLLAAGQGNPGQLKGATGVYVRLIQRLVRYPFLVLGGMAVVAFTIVMIFQARMEGPPPKPVEFFTQTPSDQLFILARARGNTTPQQMVVIGKDIEHRIKDIPGIESVYTVAGDGAIGQGGGGSFTGPTNVPTDTVVKVYTQLLPFDERQSVVDIVEQLRQATTGIPGVLTEITAVDQGPPIGKDIGIQISSENKSALVEVTKLVREKFDDTDGIIDVEDTLPLPGVDWEIIVDRAEAGRLGLDVGRIGSAIQFITEGALVGQYRPLDAEEEVDIRVRYPASARDLSSLDSLRIQTPSGALPLSTVVTRVAKPRQDQIERRDLLPFYVVQGNTHKDYATNVQVEELTQWLSEEVELPSSVKWKFLGQQEENAEAGQFAIGAMVAILFMMGVILLLQFNSFYHVFLTLSAVIMSVFGVLLGLSFYPYVSMILTLTGVIALAGIVVNNNIVLIDAFQRFREHGYEPVDAAVRTAAQRLRPVFLTTLTTVVGLMPLILGWGANIFTGELDLRGTSTSEIWAPISFVVASGLGFATILTLVVTPVLLCAPAIMWRQIKWVCTFMWRTIKWVYTFGKKGRLKEKETP</sequence>
<dbReference type="RefSeq" id="WP_121098566.1">
    <property type="nucleotide sequence ID" value="NZ_RBII01000001.1"/>
</dbReference>
<dbReference type="Pfam" id="PF00873">
    <property type="entry name" value="ACR_tran"/>
    <property type="match status" value="1"/>
</dbReference>
<feature type="transmembrane region" description="Helical" evidence="1">
    <location>
        <begin position="952"/>
        <end position="972"/>
    </location>
</feature>
<dbReference type="InterPro" id="IPR027463">
    <property type="entry name" value="AcrB_DN_DC_subdom"/>
</dbReference>
<feature type="transmembrane region" description="Helical" evidence="1">
    <location>
        <begin position="489"/>
        <end position="509"/>
    </location>
</feature>
<dbReference type="SUPFAM" id="SSF82714">
    <property type="entry name" value="Multidrug efflux transporter AcrB TolC docking domain, DN and DC subdomains"/>
    <property type="match status" value="2"/>
</dbReference>
<dbReference type="SUPFAM" id="SSF82693">
    <property type="entry name" value="Multidrug efflux transporter AcrB pore domain, PN1, PN2, PC1 and PC2 subdomains"/>
    <property type="match status" value="3"/>
</dbReference>
<feature type="transmembrane region" description="Helical" evidence="1">
    <location>
        <begin position="899"/>
        <end position="917"/>
    </location>
</feature>
<dbReference type="SUPFAM" id="SSF82866">
    <property type="entry name" value="Multidrug efflux transporter AcrB transmembrane domain"/>
    <property type="match status" value="2"/>
</dbReference>
<feature type="transmembrane region" description="Helical" evidence="1">
    <location>
        <begin position="1001"/>
        <end position="1021"/>
    </location>
</feature>
<dbReference type="AlphaFoldDB" id="A0A420WIG0"/>
<feature type="transmembrane region" description="Helical" evidence="1">
    <location>
        <begin position="408"/>
        <end position="432"/>
    </location>
</feature>
<dbReference type="PANTHER" id="PTHR32063:SF0">
    <property type="entry name" value="SWARMING MOTILITY PROTEIN SWRC"/>
    <property type="match status" value="1"/>
</dbReference>
<name>A0A420WIG0_9PROT</name>